<keyword evidence="2" id="KW-0804">Transcription</keyword>
<name>A0A841CDR5_9PSEU</name>
<accession>A0A841CDR5</accession>
<keyword evidence="4" id="KW-1133">Transmembrane helix</keyword>
<dbReference type="EMBL" id="JACHJN010000003">
    <property type="protein sequence ID" value="MBB5955499.1"/>
    <property type="molecule type" value="Genomic_DNA"/>
</dbReference>
<dbReference type="Proteomes" id="UP000547510">
    <property type="component" value="Unassembled WGS sequence"/>
</dbReference>
<keyword evidence="4" id="KW-0812">Transmembrane</keyword>
<dbReference type="RefSeq" id="WP_184690338.1">
    <property type="nucleotide sequence ID" value="NZ_JACHJN010000003.1"/>
</dbReference>
<dbReference type="AlphaFoldDB" id="A0A841CDR5"/>
<gene>
    <name evidence="6" type="ORF">FHS29_002080</name>
</gene>
<evidence type="ECO:0000256" key="1">
    <source>
        <dbReference type="ARBA" id="ARBA00023015"/>
    </source>
</evidence>
<organism evidence="6 7">
    <name type="scientific">Saccharothrix tamanrassetensis</name>
    <dbReference type="NCBI Taxonomy" id="1051531"/>
    <lineage>
        <taxon>Bacteria</taxon>
        <taxon>Bacillati</taxon>
        <taxon>Actinomycetota</taxon>
        <taxon>Actinomycetes</taxon>
        <taxon>Pseudonocardiales</taxon>
        <taxon>Pseudonocardiaceae</taxon>
        <taxon>Saccharothrix</taxon>
    </lineage>
</organism>
<reference evidence="6 7" key="1">
    <citation type="submission" date="2020-08" db="EMBL/GenBank/DDBJ databases">
        <title>Genomic Encyclopedia of Type Strains, Phase III (KMG-III): the genomes of soil and plant-associated and newly described type strains.</title>
        <authorList>
            <person name="Whitman W."/>
        </authorList>
    </citation>
    <scope>NUCLEOTIDE SEQUENCE [LARGE SCALE GENOMIC DNA]</scope>
    <source>
        <strain evidence="6 7">CECT 8640</strain>
    </source>
</reference>
<keyword evidence="7" id="KW-1185">Reference proteome</keyword>
<protein>
    <recommendedName>
        <fullName evidence="5">Putative zinc-finger domain-containing protein</fullName>
    </recommendedName>
</protein>
<evidence type="ECO:0000313" key="6">
    <source>
        <dbReference type="EMBL" id="MBB5955499.1"/>
    </source>
</evidence>
<evidence type="ECO:0000256" key="2">
    <source>
        <dbReference type="ARBA" id="ARBA00023163"/>
    </source>
</evidence>
<dbReference type="Pfam" id="PF13490">
    <property type="entry name" value="zf-HC2"/>
    <property type="match status" value="1"/>
</dbReference>
<evidence type="ECO:0000259" key="5">
    <source>
        <dbReference type="Pfam" id="PF13490"/>
    </source>
</evidence>
<dbReference type="InterPro" id="IPR041916">
    <property type="entry name" value="Anti_sigma_zinc_sf"/>
</dbReference>
<feature type="compositionally biased region" description="Pro residues" evidence="3">
    <location>
        <begin position="68"/>
        <end position="79"/>
    </location>
</feature>
<evidence type="ECO:0000313" key="7">
    <source>
        <dbReference type="Proteomes" id="UP000547510"/>
    </source>
</evidence>
<dbReference type="Gene3D" id="1.10.10.1320">
    <property type="entry name" value="Anti-sigma factor, zinc-finger domain"/>
    <property type="match status" value="1"/>
</dbReference>
<feature type="domain" description="Putative zinc-finger" evidence="5">
    <location>
        <begin position="8"/>
        <end position="36"/>
    </location>
</feature>
<comment type="caution">
    <text evidence="6">The sequence shown here is derived from an EMBL/GenBank/DDBJ whole genome shotgun (WGS) entry which is preliminary data.</text>
</comment>
<dbReference type="InterPro" id="IPR027383">
    <property type="entry name" value="Znf_put"/>
</dbReference>
<evidence type="ECO:0000256" key="3">
    <source>
        <dbReference type="SAM" id="MobiDB-lite"/>
    </source>
</evidence>
<keyword evidence="1" id="KW-0805">Transcription regulation</keyword>
<feature type="transmembrane region" description="Helical" evidence="4">
    <location>
        <begin position="93"/>
        <end position="115"/>
    </location>
</feature>
<sequence length="216" mass="23664">MSCIRTVALGAYLLGSSDPAERSAFERHLRGCAICRREMLRLAPLPGLLNQVRLEDLELPFDDPAPHPDLLPLPPSVPEPEPEPVATRRRRPLPAGVGVLAAVLVAVVAVVVMVLRPDNQPVTWQAVDGGTGVTAQADLVGKSWGTELWLTLRHIPPGRRCKLVVHDRNGKTEVGGWWGTDHDADERIPGSTSFRLDRIERLDVVVDMEVLVSVRP</sequence>
<proteinExistence type="predicted"/>
<feature type="region of interest" description="Disordered" evidence="3">
    <location>
        <begin position="68"/>
        <end position="88"/>
    </location>
</feature>
<keyword evidence="4" id="KW-0472">Membrane</keyword>
<evidence type="ECO:0000256" key="4">
    <source>
        <dbReference type="SAM" id="Phobius"/>
    </source>
</evidence>